<reference evidence="1" key="1">
    <citation type="journal article" date="2020" name="Nature">
        <title>Giant virus diversity and host interactions through global metagenomics.</title>
        <authorList>
            <person name="Schulz F."/>
            <person name="Roux S."/>
            <person name="Paez-Espino D."/>
            <person name="Jungbluth S."/>
            <person name="Walsh D.A."/>
            <person name="Denef V.J."/>
            <person name="McMahon K.D."/>
            <person name="Konstantinidis K.T."/>
            <person name="Eloe-Fadrosh E.A."/>
            <person name="Kyrpides N.C."/>
            <person name="Woyke T."/>
        </authorList>
    </citation>
    <scope>NUCLEOTIDE SEQUENCE</scope>
    <source>
        <strain evidence="1">GVMAG-M-3300023179-59</strain>
    </source>
</reference>
<protein>
    <submittedName>
        <fullName evidence="1">Uncharacterized protein</fullName>
    </submittedName>
</protein>
<proteinExistence type="predicted"/>
<organism evidence="1">
    <name type="scientific">viral metagenome</name>
    <dbReference type="NCBI Taxonomy" id="1070528"/>
    <lineage>
        <taxon>unclassified sequences</taxon>
        <taxon>metagenomes</taxon>
        <taxon>organismal metagenomes</taxon>
    </lineage>
</organism>
<dbReference type="AlphaFoldDB" id="A0A6C0H234"/>
<name>A0A6C0H234_9ZZZZ</name>
<evidence type="ECO:0000313" key="1">
    <source>
        <dbReference type="EMBL" id="QHT74440.1"/>
    </source>
</evidence>
<sequence>MEKRINKRLETYITSFKDDIKKKITAIQFTDKSKTNELLEYIYDYERLVISKDDMTKRKRVKNAIPDMNRCKAKRANGEQCTRRKKEDCEFCGTHSKGTPHGLVVPTETTLKPLQKIEVSAEEIGGIVYYIDAFNNVYKTEDIMQEKKNPEIIAKYVNTNGVYSIPQFGI</sequence>
<accession>A0A6C0H234</accession>
<dbReference type="EMBL" id="MN739850">
    <property type="protein sequence ID" value="QHT74440.1"/>
    <property type="molecule type" value="Genomic_DNA"/>
</dbReference>